<feature type="compositionally biased region" description="Polar residues" evidence="1">
    <location>
        <begin position="91"/>
        <end position="100"/>
    </location>
</feature>
<sequence length="123" mass="13247">MVVMFLQENPEENRYLSPSPSSSTTTTSTTSSSSSASSFSKRFPSPLLSRSTNSGPAHTPSSFSYFSGPKRSQSVDRRPLVTPRPTTPNPESKQGNATEMSAATRMLITSTRSLSVSFQGEAF</sequence>
<feature type="compositionally biased region" description="Polar residues" evidence="1">
    <location>
        <begin position="48"/>
        <end position="65"/>
    </location>
</feature>
<dbReference type="STRING" id="3983.A0A199U9V9"/>
<organism evidence="2">
    <name type="scientific">Manihot esculenta</name>
    <name type="common">Cassava</name>
    <name type="synonym">Jatropha manihot</name>
    <dbReference type="NCBI Taxonomy" id="3983"/>
    <lineage>
        <taxon>Eukaryota</taxon>
        <taxon>Viridiplantae</taxon>
        <taxon>Streptophyta</taxon>
        <taxon>Embryophyta</taxon>
        <taxon>Tracheophyta</taxon>
        <taxon>Spermatophyta</taxon>
        <taxon>Magnoliopsida</taxon>
        <taxon>eudicotyledons</taxon>
        <taxon>Gunneridae</taxon>
        <taxon>Pentapetalae</taxon>
        <taxon>rosids</taxon>
        <taxon>fabids</taxon>
        <taxon>Malpighiales</taxon>
        <taxon>Euphorbiaceae</taxon>
        <taxon>Crotonoideae</taxon>
        <taxon>Manihoteae</taxon>
        <taxon>Manihot</taxon>
    </lineage>
</organism>
<evidence type="ECO:0000256" key="1">
    <source>
        <dbReference type="SAM" id="MobiDB-lite"/>
    </source>
</evidence>
<name>A0A199U9V9_MANES</name>
<reference evidence="2" key="1">
    <citation type="submission" date="2016-02" db="EMBL/GenBank/DDBJ databases">
        <title>WGS assembly of Manihot esculenta.</title>
        <authorList>
            <person name="Bredeson J.V."/>
            <person name="Prochnik S.E."/>
            <person name="Lyons J.B."/>
            <person name="Schmutz J."/>
            <person name="Grimwood J."/>
            <person name="Vrebalov J."/>
            <person name="Bart R.S."/>
            <person name="Amuge T."/>
            <person name="Ferguson M.E."/>
            <person name="Green R."/>
            <person name="Putnam N."/>
            <person name="Stites J."/>
            <person name="Rounsley S."/>
            <person name="Rokhsar D.S."/>
        </authorList>
    </citation>
    <scope>NUCLEOTIDE SEQUENCE [LARGE SCALE GENOMIC DNA]</scope>
    <source>
        <tissue evidence="2">Leaf</tissue>
    </source>
</reference>
<gene>
    <name evidence="2" type="ORF">MANES_S087100</name>
</gene>
<accession>A0A199U9V9</accession>
<protein>
    <submittedName>
        <fullName evidence="2">Uncharacterized protein</fullName>
    </submittedName>
</protein>
<feature type="region of interest" description="Disordered" evidence="1">
    <location>
        <begin position="1"/>
        <end position="100"/>
    </location>
</feature>
<evidence type="ECO:0000313" key="2">
    <source>
        <dbReference type="EMBL" id="OAY21437.1"/>
    </source>
</evidence>
<feature type="compositionally biased region" description="Low complexity" evidence="1">
    <location>
        <begin position="17"/>
        <end position="40"/>
    </location>
</feature>
<dbReference type="EMBL" id="KV450895">
    <property type="protein sequence ID" value="OAY21437.1"/>
    <property type="molecule type" value="Genomic_DNA"/>
</dbReference>
<dbReference type="AlphaFoldDB" id="A0A199U9V9"/>
<proteinExistence type="predicted"/>